<evidence type="ECO:0000313" key="3">
    <source>
        <dbReference type="Proteomes" id="UP000030764"/>
    </source>
</evidence>
<dbReference type="EMBL" id="KL367491">
    <property type="protein sequence ID" value="KFD69962.1"/>
    <property type="molecule type" value="Genomic_DNA"/>
</dbReference>
<protein>
    <submittedName>
        <fullName evidence="2">Uncharacterized protein</fullName>
    </submittedName>
</protein>
<feature type="non-terminal residue" evidence="2">
    <location>
        <position position="1"/>
    </location>
</feature>
<dbReference type="EMBL" id="KL363228">
    <property type="protein sequence ID" value="KFD52381.1"/>
    <property type="molecule type" value="Genomic_DNA"/>
</dbReference>
<gene>
    <name evidence="1" type="ORF">M513_06762</name>
    <name evidence="2" type="ORF">M514_06762</name>
</gene>
<keyword evidence="3" id="KW-1185">Reference proteome</keyword>
<name>A0A085NKG6_9BILA</name>
<accession>A0A085NKG6</accession>
<evidence type="ECO:0000313" key="2">
    <source>
        <dbReference type="EMBL" id="KFD69962.1"/>
    </source>
</evidence>
<organism evidence="2">
    <name type="scientific">Trichuris suis</name>
    <name type="common">pig whipworm</name>
    <dbReference type="NCBI Taxonomy" id="68888"/>
    <lineage>
        <taxon>Eukaryota</taxon>
        <taxon>Metazoa</taxon>
        <taxon>Ecdysozoa</taxon>
        <taxon>Nematoda</taxon>
        <taxon>Enoplea</taxon>
        <taxon>Dorylaimia</taxon>
        <taxon>Trichinellida</taxon>
        <taxon>Trichuridae</taxon>
        <taxon>Trichuris</taxon>
    </lineage>
</organism>
<dbReference type="AlphaFoldDB" id="A0A085NKG6"/>
<dbReference type="Proteomes" id="UP000030758">
    <property type="component" value="Unassembled WGS sequence"/>
</dbReference>
<evidence type="ECO:0000313" key="1">
    <source>
        <dbReference type="EMBL" id="KFD52381.1"/>
    </source>
</evidence>
<reference evidence="2 3" key="1">
    <citation type="journal article" date="2014" name="Nat. Genet.">
        <title>Genome and transcriptome of the porcine whipworm Trichuris suis.</title>
        <authorList>
            <person name="Jex A.R."/>
            <person name="Nejsum P."/>
            <person name="Schwarz E.M."/>
            <person name="Hu L."/>
            <person name="Young N.D."/>
            <person name="Hall R.S."/>
            <person name="Korhonen P.K."/>
            <person name="Liao S."/>
            <person name="Thamsborg S."/>
            <person name="Xia J."/>
            <person name="Xu P."/>
            <person name="Wang S."/>
            <person name="Scheerlinck J.P."/>
            <person name="Hofmann A."/>
            <person name="Sternberg P.W."/>
            <person name="Wang J."/>
            <person name="Gasser R.B."/>
        </authorList>
    </citation>
    <scope>NUCLEOTIDE SEQUENCE [LARGE SCALE GENOMIC DNA]</scope>
    <source>
        <strain evidence="2">DCEP-RM93F</strain>
        <strain evidence="1">DCEP-RM93M</strain>
    </source>
</reference>
<dbReference type="Proteomes" id="UP000030764">
    <property type="component" value="Unassembled WGS sequence"/>
</dbReference>
<feature type="non-terminal residue" evidence="2">
    <location>
        <position position="84"/>
    </location>
</feature>
<sequence>CPPAILSKFQLANGPASFNATQCRNVCHVGQATRILLMKLTTLHATIAKATHTMKSGRTLRPVRVLQVHVSHAALEKRDVTSSI</sequence>
<proteinExistence type="predicted"/>